<evidence type="ECO:0008006" key="4">
    <source>
        <dbReference type="Google" id="ProtNLM"/>
    </source>
</evidence>
<dbReference type="Proteomes" id="UP000215914">
    <property type="component" value="Unassembled WGS sequence"/>
</dbReference>
<evidence type="ECO:0000313" key="3">
    <source>
        <dbReference type="Proteomes" id="UP000215914"/>
    </source>
</evidence>
<keyword evidence="1" id="KW-0175">Coiled coil</keyword>
<dbReference type="EMBL" id="MNCJ02000329">
    <property type="protein sequence ID" value="KAF5768394.1"/>
    <property type="molecule type" value="Genomic_DNA"/>
</dbReference>
<gene>
    <name evidence="2" type="ORF">HanXRQr2_Chr14g0635911</name>
</gene>
<protein>
    <recommendedName>
        <fullName evidence="4">Transposase (Putative), gypsy type</fullName>
    </recommendedName>
</protein>
<proteinExistence type="predicted"/>
<organism evidence="2 3">
    <name type="scientific">Helianthus annuus</name>
    <name type="common">Common sunflower</name>
    <dbReference type="NCBI Taxonomy" id="4232"/>
    <lineage>
        <taxon>Eukaryota</taxon>
        <taxon>Viridiplantae</taxon>
        <taxon>Streptophyta</taxon>
        <taxon>Embryophyta</taxon>
        <taxon>Tracheophyta</taxon>
        <taxon>Spermatophyta</taxon>
        <taxon>Magnoliopsida</taxon>
        <taxon>eudicotyledons</taxon>
        <taxon>Gunneridae</taxon>
        <taxon>Pentapetalae</taxon>
        <taxon>asterids</taxon>
        <taxon>campanulids</taxon>
        <taxon>Asterales</taxon>
        <taxon>Asteraceae</taxon>
        <taxon>Asteroideae</taxon>
        <taxon>Heliantheae alliance</taxon>
        <taxon>Heliantheae</taxon>
        <taxon>Helianthus</taxon>
    </lineage>
</organism>
<dbReference type="AlphaFoldDB" id="A0A9K3E9C1"/>
<feature type="coiled-coil region" evidence="1">
    <location>
        <begin position="381"/>
        <end position="408"/>
    </location>
</feature>
<sequence>MGLKDKVKDEAPPKDAYVSNALYTMLCGHPSECEWSLFDFVDPPRHAALKAANRVLGEQEPDVLKIHLEQFLLPAVPADPNAYITVPPPSEGRNVVVIEKKPIKVKITGRKYMVVGTGASSASVTTSTGSVAEQTSPTHVWKKQKVVLALTAFEAIQAAHIIPTGPAAGVHVENVSSAPLASMGTIPSAAGESNLFNLISQASATPVVSCHMPPPMPTVVVAVTTSPVSTPLPSSVIPSTLFDSPLSVFSASEKETPTVFAAHEATSTQDAALSDVGGSSSGIADDGAHLGDDLYLPTINWDPNIQDKRYQPKWKIAESSRLIFPPVIQHWVERAYPPAESAYVEGLNNENLMNSTIVDSVSQPRRLAEIRRRWMHDNNELHRAQAAIEELKDEKYRLESQLQAAGLRESRFVSEKNKADDDLKWVTANLAEERIIWARDIAEKDWVLAHAKNVQEELERKAITEAQKVRSEMSAQVERFRIDTDFVSQVQERYQALAVEVETSHAKAQSKQAELEEREDQLRKLQQQCDCLVTEKNKLTQSSAADQACLNEAENALVQANAKVDGLTSQLVALRGDRNWLITNGLVGAFEYLRQSGSFTALLDRLSAAAYQSGHHDGVYTGYHECHQSGRITPEFHVARGKLQGDMADALEAVCNDPLPTYADLTKHVAEDGVDALRLMLEPVEESEEE</sequence>
<evidence type="ECO:0000313" key="2">
    <source>
        <dbReference type="EMBL" id="KAF5768394.1"/>
    </source>
</evidence>
<dbReference type="Gramene" id="mRNA:HanXRQr2_Chr14g0635911">
    <property type="protein sequence ID" value="mRNA:HanXRQr2_Chr14g0635911"/>
    <property type="gene ID" value="HanXRQr2_Chr14g0635911"/>
</dbReference>
<evidence type="ECO:0000256" key="1">
    <source>
        <dbReference type="SAM" id="Coils"/>
    </source>
</evidence>
<keyword evidence="3" id="KW-1185">Reference proteome</keyword>
<accession>A0A9K3E9C1</accession>
<name>A0A9K3E9C1_HELAN</name>
<reference evidence="2" key="1">
    <citation type="journal article" date="2017" name="Nature">
        <title>The sunflower genome provides insights into oil metabolism, flowering and Asterid evolution.</title>
        <authorList>
            <person name="Badouin H."/>
            <person name="Gouzy J."/>
            <person name="Grassa C.J."/>
            <person name="Murat F."/>
            <person name="Staton S.E."/>
            <person name="Cottret L."/>
            <person name="Lelandais-Briere C."/>
            <person name="Owens G.L."/>
            <person name="Carrere S."/>
            <person name="Mayjonade B."/>
            <person name="Legrand L."/>
            <person name="Gill N."/>
            <person name="Kane N.C."/>
            <person name="Bowers J.E."/>
            <person name="Hubner S."/>
            <person name="Bellec A."/>
            <person name="Berard A."/>
            <person name="Berges H."/>
            <person name="Blanchet N."/>
            <person name="Boniface M.C."/>
            <person name="Brunel D."/>
            <person name="Catrice O."/>
            <person name="Chaidir N."/>
            <person name="Claudel C."/>
            <person name="Donnadieu C."/>
            <person name="Faraut T."/>
            <person name="Fievet G."/>
            <person name="Helmstetter N."/>
            <person name="King M."/>
            <person name="Knapp S.J."/>
            <person name="Lai Z."/>
            <person name="Le Paslier M.C."/>
            <person name="Lippi Y."/>
            <person name="Lorenzon L."/>
            <person name="Mandel J.R."/>
            <person name="Marage G."/>
            <person name="Marchand G."/>
            <person name="Marquand E."/>
            <person name="Bret-Mestries E."/>
            <person name="Morien E."/>
            <person name="Nambeesan S."/>
            <person name="Nguyen T."/>
            <person name="Pegot-Espagnet P."/>
            <person name="Pouilly N."/>
            <person name="Raftis F."/>
            <person name="Sallet E."/>
            <person name="Schiex T."/>
            <person name="Thomas J."/>
            <person name="Vandecasteele C."/>
            <person name="Vares D."/>
            <person name="Vear F."/>
            <person name="Vautrin S."/>
            <person name="Crespi M."/>
            <person name="Mangin B."/>
            <person name="Burke J.M."/>
            <person name="Salse J."/>
            <person name="Munos S."/>
            <person name="Vincourt P."/>
            <person name="Rieseberg L.H."/>
            <person name="Langlade N.B."/>
        </authorList>
    </citation>
    <scope>NUCLEOTIDE SEQUENCE</scope>
    <source>
        <tissue evidence="2">Leaves</tissue>
    </source>
</reference>
<reference evidence="2" key="2">
    <citation type="submission" date="2020-06" db="EMBL/GenBank/DDBJ databases">
        <title>Helianthus annuus Genome sequencing and assembly Release 2.</title>
        <authorList>
            <person name="Gouzy J."/>
            <person name="Langlade N."/>
            <person name="Munos S."/>
        </authorList>
    </citation>
    <scope>NUCLEOTIDE SEQUENCE</scope>
    <source>
        <tissue evidence="2">Leaves</tissue>
    </source>
</reference>
<comment type="caution">
    <text evidence="2">The sequence shown here is derived from an EMBL/GenBank/DDBJ whole genome shotgun (WGS) entry which is preliminary data.</text>
</comment>
<feature type="coiled-coil region" evidence="1">
    <location>
        <begin position="498"/>
        <end position="570"/>
    </location>
</feature>